<reference evidence="5" key="1">
    <citation type="journal article" date="2021" name="PeerJ">
        <title>Extensive microbial diversity within the chicken gut microbiome revealed by metagenomics and culture.</title>
        <authorList>
            <person name="Gilroy R."/>
            <person name="Ravi A."/>
            <person name="Getino M."/>
            <person name="Pursley I."/>
            <person name="Horton D.L."/>
            <person name="Alikhan N.F."/>
            <person name="Baker D."/>
            <person name="Gharbi K."/>
            <person name="Hall N."/>
            <person name="Watson M."/>
            <person name="Adriaenssens E.M."/>
            <person name="Foster-Nyarko E."/>
            <person name="Jarju S."/>
            <person name="Secka A."/>
            <person name="Antonio M."/>
            <person name="Oren A."/>
            <person name="Chaudhuri R.R."/>
            <person name="La Ragione R."/>
            <person name="Hildebrand F."/>
            <person name="Pallen M.J."/>
        </authorList>
    </citation>
    <scope>NUCLEOTIDE SEQUENCE</scope>
    <source>
        <strain evidence="5">ChiBcolR8-3208</strain>
    </source>
</reference>
<feature type="domain" description="Phage tail tape measure protein" evidence="4">
    <location>
        <begin position="335"/>
        <end position="527"/>
    </location>
</feature>
<accession>A0A9D2LWA4</accession>
<keyword evidence="3" id="KW-1133">Transmembrane helix</keyword>
<dbReference type="PANTHER" id="PTHR23159:SF31">
    <property type="entry name" value="CENTROSOME-ASSOCIATED PROTEIN CEP250 ISOFORM X1"/>
    <property type="match status" value="1"/>
</dbReference>
<protein>
    <submittedName>
        <fullName evidence="5">Phage tail tape measure protein</fullName>
    </submittedName>
</protein>
<evidence type="ECO:0000259" key="4">
    <source>
        <dbReference type="Pfam" id="PF10145"/>
    </source>
</evidence>
<dbReference type="EMBL" id="DWXZ01000008">
    <property type="protein sequence ID" value="HJB36552.1"/>
    <property type="molecule type" value="Genomic_DNA"/>
</dbReference>
<name>A0A9D2LWA4_9FIRM</name>
<evidence type="ECO:0000313" key="5">
    <source>
        <dbReference type="EMBL" id="HJB36552.1"/>
    </source>
</evidence>
<dbReference type="PANTHER" id="PTHR23159">
    <property type="entry name" value="CENTROSOMAL PROTEIN 2"/>
    <property type="match status" value="1"/>
</dbReference>
<feature type="transmembrane region" description="Helical" evidence="3">
    <location>
        <begin position="658"/>
        <end position="679"/>
    </location>
</feature>
<evidence type="ECO:0000313" key="6">
    <source>
        <dbReference type="Proteomes" id="UP000824214"/>
    </source>
</evidence>
<comment type="caution">
    <text evidence="5">The sequence shown here is derived from an EMBL/GenBank/DDBJ whole genome shotgun (WGS) entry which is preliminary data.</text>
</comment>
<proteinExistence type="predicted"/>
<reference evidence="5" key="2">
    <citation type="submission" date="2021-04" db="EMBL/GenBank/DDBJ databases">
        <authorList>
            <person name="Gilroy R."/>
        </authorList>
    </citation>
    <scope>NUCLEOTIDE SEQUENCE</scope>
    <source>
        <strain evidence="5">ChiBcolR8-3208</strain>
    </source>
</reference>
<evidence type="ECO:0000256" key="1">
    <source>
        <dbReference type="SAM" id="Coils"/>
    </source>
</evidence>
<dbReference type="Proteomes" id="UP000824214">
    <property type="component" value="Unassembled WGS sequence"/>
</dbReference>
<evidence type="ECO:0000256" key="2">
    <source>
        <dbReference type="SAM" id="MobiDB-lite"/>
    </source>
</evidence>
<dbReference type="NCBIfam" id="TIGR01760">
    <property type="entry name" value="tape_meas_TP901"/>
    <property type="match status" value="1"/>
</dbReference>
<dbReference type="InterPro" id="IPR010090">
    <property type="entry name" value="Phage_tape_meas"/>
</dbReference>
<evidence type="ECO:0000256" key="3">
    <source>
        <dbReference type="SAM" id="Phobius"/>
    </source>
</evidence>
<keyword evidence="3" id="KW-0472">Membrane</keyword>
<sequence length="1358" mass="142966">MPDLTARFSIADQMSSSLEQISQAGMNMVDKFERAEAAANSAFDGIKSGVTSAVSSVDGVAISIDKLQSSTAKYGSAANDAASQTDYWTSAVGNYDKSLLEAVNSTEELVAAGFKTADALEEQNQMVDLCEASLQDLSQSMEATSSIQNELERAMRRADSTMESVNGNEKVSVATKNDLADASEQASQAMQELQKAQKEADEALEAYNRTMDSGTANLNELESAAEKAGHAAENLAEANGKATTATAGLNKATNTAAEASQNAGESGVDALEMVSSALATAGITEGLAQITQQVYAVADSFSEAEKIIAGTTGATGEELRSLQESAANVFAGSNAESLSDVASGMTAVQRTTGLAGEALEEATSAGILLNDVLGYDIPESSLTASTLMSSFGLTAEEAYTLIAIGAQNGADRNGDLLDVLTEYAPQYAALGLSAEQFVGSLVNGAEEGIFSMDKLADAVKEFNIRAKDGSDTTAQAFETLGMSADVMAARFAAGGETASTAFFEVVNALNSLEDPVQRNQTAINLFGTQFEDLQAKALPVLASIQTDSLETYDALERMNQNAQSMSDHWQKAGNAISTAFGNAVTPALEKASNAAAGFVEGIGNFLTEYPVVTKVITAFGVGLGTVVAGITAVTFATKVAIPQLTAFGAAISSALGPVGLAATIITGVVAGGAALVAMLQNSNDEVSQMTATTRAQYNELQDLNAEYERACEESGKYSEEASRLKYEIDELSASFEENRQTVEEFQAEVESLVSSNSKLISEYNESMSSIDDTQASTFALAQKMQELASKTSFTVSEQQQLKAVVGELNELFPELGISYEKVTASTDAWVNSVREAAEAQAEQARQQQQMQTYVDLLQKQAQLEEEIAKAEANLTQEYEDQGYYWDERSKMYTTGGRGEYGLLTNWLTDIDEYRSALEELEAAYAENQAAIAGIEEEWGNVEDAVANTSGETISYQEAAATAYQSVQSEVEELAQAYQDAYEAALESFQGQFGLFDEASTSSEEYLNSTVANAQAALESQLSYWTTYQQNISALKDTSAADLGITQQNYDTLMSYVQSGSEEAAGLAASMVQAINNGNAEAVGELANTLGEVNSAQSEIASTTAEWQTGFTEQMNQYAQDMNKIVTEDLELSEEARTAATSTINSYVNAILAGKANAVAAAQQVAAAVSSALASASASAPGVSVSVSGGRGGRTSNATTISANANGTTNAERVFLAGEEGPELVARRTAAYATGTTNSEDYFIAGERGPELIVGEQGSTVFPTSETNRLIEALNEKRSPLNVMPADLPSKDVGTSGAASRSEKKIILEIAGSGAIQVSGSGGADKTTILDVLTENLKPVLMNIIQGEIYEEGELSYDY</sequence>
<keyword evidence="1" id="KW-0175">Coiled coil</keyword>
<feature type="coiled-coil region" evidence="1">
    <location>
        <begin position="853"/>
        <end position="937"/>
    </location>
</feature>
<feature type="coiled-coil region" evidence="1">
    <location>
        <begin position="693"/>
        <end position="748"/>
    </location>
</feature>
<feature type="transmembrane region" description="Helical" evidence="3">
    <location>
        <begin position="615"/>
        <end position="637"/>
    </location>
</feature>
<dbReference type="Pfam" id="PF10145">
    <property type="entry name" value="PhageMin_Tail"/>
    <property type="match status" value="1"/>
</dbReference>
<keyword evidence="3" id="KW-0812">Transmembrane</keyword>
<organism evidence="5 6">
    <name type="scientific">Candidatus Acutalibacter ornithocaccae</name>
    <dbReference type="NCBI Taxonomy" id="2838416"/>
    <lineage>
        <taxon>Bacteria</taxon>
        <taxon>Bacillati</taxon>
        <taxon>Bacillota</taxon>
        <taxon>Clostridia</taxon>
        <taxon>Eubacteriales</taxon>
        <taxon>Acutalibacteraceae</taxon>
        <taxon>Acutalibacter</taxon>
    </lineage>
</organism>
<gene>
    <name evidence="5" type="ORF">H9942_00605</name>
</gene>
<feature type="region of interest" description="Disordered" evidence="2">
    <location>
        <begin position="181"/>
        <end position="200"/>
    </location>
</feature>